<dbReference type="Proteomes" id="UP000630805">
    <property type="component" value="Unassembled WGS sequence"/>
</dbReference>
<dbReference type="PRINTS" id="PR00368">
    <property type="entry name" value="FADPNR"/>
</dbReference>
<dbReference type="Gene3D" id="3.50.50.100">
    <property type="match status" value="1"/>
</dbReference>
<reference evidence="7 8" key="1">
    <citation type="submission" date="2020-06" db="EMBL/GenBank/DDBJ databases">
        <authorList>
            <person name="Cao W.R."/>
        </authorList>
    </citation>
    <scope>NUCLEOTIDE SEQUENCE [LARGE SCALE GENOMIC DNA]</scope>
    <source>
        <strain evidence="7 8">B1Z28</strain>
    </source>
</reference>
<comment type="caution">
    <text evidence="7">The sequence shown here is derived from an EMBL/GenBank/DDBJ whole genome shotgun (WGS) entry which is preliminary data.</text>
</comment>
<feature type="domain" description="Pyridine nucleotide-disulphide oxidoreductase N-terminal" evidence="5">
    <location>
        <begin position="9"/>
        <end position="42"/>
    </location>
</feature>
<name>A0ABX2PRX2_9RHOB</name>
<evidence type="ECO:0000256" key="2">
    <source>
        <dbReference type="ARBA" id="ARBA00022630"/>
    </source>
</evidence>
<accession>A0ABX2PRX2</accession>
<dbReference type="InterPro" id="IPR039648">
    <property type="entry name" value="DHPH_N"/>
</dbReference>
<dbReference type="PRINTS" id="PR00469">
    <property type="entry name" value="PNDRDTASEII"/>
</dbReference>
<evidence type="ECO:0000313" key="7">
    <source>
        <dbReference type="EMBL" id="NVO56923.1"/>
    </source>
</evidence>
<keyword evidence="2" id="KW-0285">Flavoprotein</keyword>
<evidence type="ECO:0000259" key="6">
    <source>
        <dbReference type="Pfam" id="PF07992"/>
    </source>
</evidence>
<keyword evidence="8" id="KW-1185">Reference proteome</keyword>
<evidence type="ECO:0000313" key="8">
    <source>
        <dbReference type="Proteomes" id="UP000630805"/>
    </source>
</evidence>
<evidence type="ECO:0000256" key="1">
    <source>
        <dbReference type="ARBA" id="ARBA00006442"/>
    </source>
</evidence>
<dbReference type="InterPro" id="IPR036188">
    <property type="entry name" value="FAD/NAD-bd_sf"/>
</dbReference>
<proteinExistence type="inferred from homology"/>
<dbReference type="PANTHER" id="PTHR43735:SF3">
    <property type="entry name" value="FERROPTOSIS SUPPRESSOR PROTEIN 1"/>
    <property type="match status" value="1"/>
</dbReference>
<sequence>MRIGMAKKKVVIVGGGYVGYEVAKELDAHADVTLIEQCEAFVQPPATIRALLDPALLDQIVLPYDRLLKTGQVVRGRAVSVSQSEVTLEDGNVYPADFIVLATGSSYAAPFKPAGDSIDDFRKASADVSAQLAAAKSVAIVGAGAVGTELAGEIAAAQPGKDITLISSDDTLFPMYPARLGTQLKRKLERAGVSVVLGQRVEDLQRMDVPYAGSVKLTDGRVVTADLVFPVVGSKPNTALIQTLPGVNAVPSGRIKTDKWLRPSDFPIVFIAGDIADVGDGMTIVAISRQNPWLIRTLKQVLNGQAIEDQKPYAPWKMAPILVPLGPKIGNSWLFATVGDWITRKMKGKELFIPKYRKAFGLSR</sequence>
<evidence type="ECO:0000256" key="4">
    <source>
        <dbReference type="ARBA" id="ARBA00023002"/>
    </source>
</evidence>
<dbReference type="SUPFAM" id="SSF51905">
    <property type="entry name" value="FAD/NAD(P)-binding domain"/>
    <property type="match status" value="1"/>
</dbReference>
<dbReference type="PANTHER" id="PTHR43735">
    <property type="entry name" value="APOPTOSIS-INDUCING FACTOR 1"/>
    <property type="match status" value="1"/>
</dbReference>
<keyword evidence="3" id="KW-0274">FAD</keyword>
<gene>
    <name evidence="7" type="ORF">HW561_14100</name>
</gene>
<comment type="similarity">
    <text evidence="1">Belongs to the FAD-dependent oxidoreductase family.</text>
</comment>
<dbReference type="EMBL" id="JABXWT010000008">
    <property type="protein sequence ID" value="NVO56923.1"/>
    <property type="molecule type" value="Genomic_DNA"/>
</dbReference>
<keyword evidence="4" id="KW-0560">Oxidoreductase</keyword>
<protein>
    <submittedName>
        <fullName evidence="7">FAD-dependent oxidoreductase</fullName>
    </submittedName>
</protein>
<dbReference type="InterPro" id="IPR023753">
    <property type="entry name" value="FAD/NAD-binding_dom"/>
</dbReference>
<evidence type="ECO:0000259" key="5">
    <source>
        <dbReference type="Pfam" id="PF00070"/>
    </source>
</evidence>
<dbReference type="Pfam" id="PF07992">
    <property type="entry name" value="Pyr_redox_2"/>
    <property type="match status" value="1"/>
</dbReference>
<dbReference type="Pfam" id="PF00070">
    <property type="entry name" value="Pyr_redox"/>
    <property type="match status" value="1"/>
</dbReference>
<feature type="domain" description="FAD/NAD(P)-binding" evidence="6">
    <location>
        <begin position="75"/>
        <end position="278"/>
    </location>
</feature>
<evidence type="ECO:0000256" key="3">
    <source>
        <dbReference type="ARBA" id="ARBA00022827"/>
    </source>
</evidence>
<organism evidence="7 8">
    <name type="scientific">Ruegeria haliotis</name>
    <dbReference type="NCBI Taxonomy" id="2747601"/>
    <lineage>
        <taxon>Bacteria</taxon>
        <taxon>Pseudomonadati</taxon>
        <taxon>Pseudomonadota</taxon>
        <taxon>Alphaproteobacteria</taxon>
        <taxon>Rhodobacterales</taxon>
        <taxon>Roseobacteraceae</taxon>
        <taxon>Ruegeria</taxon>
    </lineage>
</organism>